<dbReference type="RefSeq" id="WP_250431654.1">
    <property type="nucleotide sequence ID" value="NZ_JALPRR010000004.1"/>
</dbReference>
<organism evidence="2 3">
    <name type="scientific">Pontibacter ruber</name>
    <dbReference type="NCBI Taxonomy" id="1343895"/>
    <lineage>
        <taxon>Bacteria</taxon>
        <taxon>Pseudomonadati</taxon>
        <taxon>Bacteroidota</taxon>
        <taxon>Cytophagia</taxon>
        <taxon>Cytophagales</taxon>
        <taxon>Hymenobacteraceae</taxon>
        <taxon>Pontibacter</taxon>
    </lineage>
</organism>
<gene>
    <name evidence="2" type="ORF">ACFSKP_19060</name>
</gene>
<evidence type="ECO:0000313" key="3">
    <source>
        <dbReference type="Proteomes" id="UP001597374"/>
    </source>
</evidence>
<feature type="signal peptide" evidence="1">
    <location>
        <begin position="1"/>
        <end position="22"/>
    </location>
</feature>
<protein>
    <submittedName>
        <fullName evidence="2">DUF4932 domain-containing protein</fullName>
    </submittedName>
</protein>
<dbReference type="EMBL" id="JBHUIM010000003">
    <property type="protein sequence ID" value="MFD2248374.1"/>
    <property type="molecule type" value="Genomic_DNA"/>
</dbReference>
<feature type="chain" id="PRO_5045458508" evidence="1">
    <location>
        <begin position="23"/>
        <end position="469"/>
    </location>
</feature>
<evidence type="ECO:0000313" key="2">
    <source>
        <dbReference type="EMBL" id="MFD2248374.1"/>
    </source>
</evidence>
<comment type="caution">
    <text evidence="2">The sequence shown here is derived from an EMBL/GenBank/DDBJ whole genome shotgun (WGS) entry which is preliminary data.</text>
</comment>
<sequence>MKSLQKYALTLLLVSGTTASYAQNVKELPSIRSNKESITYTVNNTEKRSDWKISPEQKPDRLEVECKQKVTRVAFITDVDSIAFNVKVGDTIQFYVQKGEEKALTEIVGAPKNVTFTKKYIKEHQGKFSVEVPEVHELANILVAISKIGQQDSNMVDMTTPYYKEVMAHFSPFKNHPVMDVVNKHITKVFDNDSYWYYYAMKMNACAYVFDKKGNIKNEGIIRKMGFTNQGDPILANLALIEDFARKSNFREFYKQHLTYYSELVKTYHTLNPIEQQQSWLEEIFKFKYGNYQVIFSPLIGGAHATMSYEDNGFEQTVMYVKRADLNPKYNQKVNEMRNSRIVFTEIDHNFVNPTSDRYLKQINEVFADRAKWVVESNGTSAYSQPYNVFNEYMTWSVYSLYCLDKFSAEDNAIFIPLMEQQMEQRRGFVRFGEFNQKLISLYKENPNISIDELYTTMLDWSRNLQAKL</sequence>
<dbReference type="Proteomes" id="UP001597374">
    <property type="component" value="Unassembled WGS sequence"/>
</dbReference>
<accession>A0ABW5D2H6</accession>
<reference evidence="3" key="1">
    <citation type="journal article" date="2019" name="Int. J. Syst. Evol. Microbiol.">
        <title>The Global Catalogue of Microorganisms (GCM) 10K type strain sequencing project: providing services to taxonomists for standard genome sequencing and annotation.</title>
        <authorList>
            <consortium name="The Broad Institute Genomics Platform"/>
            <consortium name="The Broad Institute Genome Sequencing Center for Infectious Disease"/>
            <person name="Wu L."/>
            <person name="Ma J."/>
        </authorList>
    </citation>
    <scope>NUCLEOTIDE SEQUENCE [LARGE SCALE GENOMIC DNA]</scope>
    <source>
        <strain evidence="3">CGMCC 4.1782</strain>
    </source>
</reference>
<name>A0ABW5D2H6_9BACT</name>
<proteinExistence type="predicted"/>
<evidence type="ECO:0000256" key="1">
    <source>
        <dbReference type="SAM" id="SignalP"/>
    </source>
</evidence>
<keyword evidence="1" id="KW-0732">Signal</keyword>
<keyword evidence="3" id="KW-1185">Reference proteome</keyword>